<dbReference type="EMBL" id="LHXT01000061">
    <property type="protein sequence ID" value="KXA97223.1"/>
    <property type="molecule type" value="Genomic_DNA"/>
</dbReference>
<dbReference type="Proteomes" id="UP000070257">
    <property type="component" value="Unassembled WGS sequence"/>
</dbReference>
<comment type="caution">
    <text evidence="1">The sequence shown here is derived from an EMBL/GenBank/DDBJ whole genome shotgun (WGS) entry which is preliminary data.</text>
</comment>
<evidence type="ECO:0000313" key="2">
    <source>
        <dbReference type="Proteomes" id="UP000070257"/>
    </source>
</evidence>
<dbReference type="PANTHER" id="PTHR20873:SF0">
    <property type="entry name" value="L-SERYL-TRNA(SEC) KINASE"/>
    <property type="match status" value="1"/>
</dbReference>
<dbReference type="GO" id="GO:0016301">
    <property type="term" value="F:kinase activity"/>
    <property type="evidence" value="ECO:0007669"/>
    <property type="project" value="TreeGrafter"/>
</dbReference>
<reference evidence="1 2" key="1">
    <citation type="journal article" date="2016" name="Sci. Rep.">
        <title>Metabolic traits of an uncultured archaeal lineage -MSBL1- from brine pools of the Red Sea.</title>
        <authorList>
            <person name="Mwirichia R."/>
            <person name="Alam I."/>
            <person name="Rashid M."/>
            <person name="Vinu M."/>
            <person name="Ba-Alawi W."/>
            <person name="Anthony Kamau A."/>
            <person name="Kamanda Ngugi D."/>
            <person name="Goker M."/>
            <person name="Klenk H.P."/>
            <person name="Bajic V."/>
            <person name="Stingl U."/>
        </authorList>
    </citation>
    <scope>NUCLEOTIDE SEQUENCE [LARGE SCALE GENOMIC DNA]</scope>
    <source>
        <strain evidence="1">SCGC-AAA259J03</strain>
    </source>
</reference>
<dbReference type="SUPFAM" id="SSF52540">
    <property type="entry name" value="P-loop containing nucleoside triphosphate hydrolases"/>
    <property type="match status" value="1"/>
</dbReference>
<keyword evidence="2" id="KW-1185">Reference proteome</keyword>
<dbReference type="Gene3D" id="3.40.50.300">
    <property type="entry name" value="P-loop containing nucleotide triphosphate hydrolases"/>
    <property type="match status" value="1"/>
</dbReference>
<dbReference type="InterPro" id="IPR027417">
    <property type="entry name" value="P-loop_NTPase"/>
</dbReference>
<dbReference type="PANTHER" id="PTHR20873">
    <property type="entry name" value="L-SERYL-TRNA(SEC) KINASE"/>
    <property type="match status" value="1"/>
</dbReference>
<gene>
    <name evidence="1" type="ORF">AKJ39_03565</name>
</gene>
<accession>A0A656YXD2</accession>
<dbReference type="Pfam" id="PF13671">
    <property type="entry name" value="AAA_33"/>
    <property type="match status" value="1"/>
</dbReference>
<name>A0A656YXD2_9EURY</name>
<evidence type="ECO:0008006" key="3">
    <source>
        <dbReference type="Google" id="ProtNLM"/>
    </source>
</evidence>
<proteinExistence type="predicted"/>
<dbReference type="AlphaFoldDB" id="A0A656YXD2"/>
<protein>
    <recommendedName>
        <fullName evidence="3">Kinase</fullName>
    </recommendedName>
</protein>
<evidence type="ECO:0000313" key="1">
    <source>
        <dbReference type="EMBL" id="KXA97223.1"/>
    </source>
</evidence>
<dbReference type="GO" id="GO:0000049">
    <property type="term" value="F:tRNA binding"/>
    <property type="evidence" value="ECO:0007669"/>
    <property type="project" value="TreeGrafter"/>
</dbReference>
<dbReference type="InterPro" id="IPR052648">
    <property type="entry name" value="Ser-tRNA(Sec)_kinase"/>
</dbReference>
<sequence length="161" mass="18979">MIVIFCGIPACGKSTAAEKLTRRLDDLDIDYKLLVSDEISDKVYEKIFRFIEDNIIQTDYLIVDATFYKEKWRDRVRNIVQGNNEKLLTVYLRCRLETALRRNDRRKENKVSEKAIHIINEELERPNNPDLEINTDETEPEQIVHMILGKLPISELEEQNN</sequence>
<organism evidence="1 2">
    <name type="scientific">candidate division MSBL1 archaeon SCGC-AAA259J03</name>
    <dbReference type="NCBI Taxonomy" id="1698269"/>
    <lineage>
        <taxon>Archaea</taxon>
        <taxon>Methanobacteriati</taxon>
        <taxon>Methanobacteriota</taxon>
        <taxon>candidate division MSBL1</taxon>
    </lineage>
</organism>